<dbReference type="Pfam" id="PF01385">
    <property type="entry name" value="OrfB_IS605"/>
    <property type="match status" value="1"/>
</dbReference>
<dbReference type="AlphaFoldDB" id="A0A0F9M8V6"/>
<evidence type="ECO:0000259" key="2">
    <source>
        <dbReference type="Pfam" id="PF12323"/>
    </source>
</evidence>
<gene>
    <name evidence="3" type="ORF">LCGC14_1103350</name>
</gene>
<sequence length="292" mass="34294">MRKTYKYRIYANREVLDKADNWLLLCRRLYNTALEQRIAIYRQNKGSITCYNQLKQLPELRESITEYNEVGSQVLQEVIERLDKAYKGFFRRVKNGDGKPGFPRFKSRERYDSFTLKQCGWKLEGKYLTIRNIGRFKLKLSRQIEGEIKTVTIRREATGKWYGCFSCDKVPARVLEKSTKSVGIDVGIKSYLVDSEGSKVDNPAYFRQSERLIRRRQRVLCRRAKGSNGRRKARVLVAKAHEKVKNQRNDFLHKVANHYVQNYGMICVEDLNIRSMNKNRLLAKSINDSSWG</sequence>
<name>A0A0F9M8V6_9ZZZZ</name>
<organism evidence="3">
    <name type="scientific">marine sediment metagenome</name>
    <dbReference type="NCBI Taxonomy" id="412755"/>
    <lineage>
        <taxon>unclassified sequences</taxon>
        <taxon>metagenomes</taxon>
        <taxon>ecological metagenomes</taxon>
    </lineage>
</organism>
<dbReference type="InterPro" id="IPR001959">
    <property type="entry name" value="Transposase"/>
</dbReference>
<dbReference type="EMBL" id="LAZR01004986">
    <property type="protein sequence ID" value="KKN03875.1"/>
    <property type="molecule type" value="Genomic_DNA"/>
</dbReference>
<feature type="domain" description="Transposase putative helix-turn-helix" evidence="2">
    <location>
        <begin position="1"/>
        <end position="45"/>
    </location>
</feature>
<dbReference type="NCBIfam" id="NF040570">
    <property type="entry name" value="guided_TnpB"/>
    <property type="match status" value="1"/>
</dbReference>
<protein>
    <recommendedName>
        <fullName evidence="4">Transposase IS891/IS1136/IS1341 domain-containing protein</fullName>
    </recommendedName>
</protein>
<comment type="caution">
    <text evidence="3">The sequence shown here is derived from an EMBL/GenBank/DDBJ whole genome shotgun (WGS) entry which is preliminary data.</text>
</comment>
<proteinExistence type="predicted"/>
<evidence type="ECO:0000313" key="3">
    <source>
        <dbReference type="EMBL" id="KKN03875.1"/>
    </source>
</evidence>
<dbReference type="InterPro" id="IPR021027">
    <property type="entry name" value="Transposase_put_HTH"/>
</dbReference>
<reference evidence="3" key="1">
    <citation type="journal article" date="2015" name="Nature">
        <title>Complex archaea that bridge the gap between prokaryotes and eukaryotes.</title>
        <authorList>
            <person name="Spang A."/>
            <person name="Saw J.H."/>
            <person name="Jorgensen S.L."/>
            <person name="Zaremba-Niedzwiedzka K."/>
            <person name="Martijn J."/>
            <person name="Lind A.E."/>
            <person name="van Eijk R."/>
            <person name="Schleper C."/>
            <person name="Guy L."/>
            <person name="Ettema T.J."/>
        </authorList>
    </citation>
    <scope>NUCLEOTIDE SEQUENCE</scope>
</reference>
<dbReference type="Pfam" id="PF12323">
    <property type="entry name" value="HTH_OrfB_IS605"/>
    <property type="match status" value="1"/>
</dbReference>
<evidence type="ECO:0000259" key="1">
    <source>
        <dbReference type="Pfam" id="PF01385"/>
    </source>
</evidence>
<feature type="non-terminal residue" evidence="3">
    <location>
        <position position="292"/>
    </location>
</feature>
<evidence type="ECO:0008006" key="4">
    <source>
        <dbReference type="Google" id="ProtNLM"/>
    </source>
</evidence>
<accession>A0A0F9M8V6</accession>
<feature type="domain" description="Probable transposase IS891/IS1136/IS1341" evidence="1">
    <location>
        <begin position="175"/>
        <end position="279"/>
    </location>
</feature>